<name>A0A420HXU5_9PEZI</name>
<evidence type="ECO:0000313" key="2">
    <source>
        <dbReference type="Proteomes" id="UP000283383"/>
    </source>
</evidence>
<comment type="caution">
    <text evidence="1">The sequence shown here is derived from an EMBL/GenBank/DDBJ whole genome shotgun (WGS) entry which is preliminary data.</text>
</comment>
<dbReference type="EMBL" id="MCBQ01014899">
    <property type="protein sequence ID" value="RKF62263.1"/>
    <property type="molecule type" value="Genomic_DNA"/>
</dbReference>
<dbReference type="AlphaFoldDB" id="A0A420HXU5"/>
<proteinExistence type="predicted"/>
<evidence type="ECO:0000313" key="1">
    <source>
        <dbReference type="EMBL" id="RKF62263.1"/>
    </source>
</evidence>
<gene>
    <name evidence="1" type="ORF">GcM3_148011</name>
</gene>
<sequence>MKSYNSVIPKIRSNSLFTNILPNYVSKVGKKYHSSSSNSDKDTELMPIPLFIINNLSKESVKSFINELVNKGGVYSFIILVVQKIYI</sequence>
<keyword evidence="2" id="KW-1185">Reference proteome</keyword>
<reference evidence="1 2" key="1">
    <citation type="journal article" date="2018" name="BMC Genomics">
        <title>Comparative genome analyses reveal sequence features reflecting distinct modes of host-adaptation between dicot and monocot powdery mildew.</title>
        <authorList>
            <person name="Wu Y."/>
            <person name="Ma X."/>
            <person name="Pan Z."/>
            <person name="Kale S.D."/>
            <person name="Song Y."/>
            <person name="King H."/>
            <person name="Zhang Q."/>
            <person name="Presley C."/>
            <person name="Deng X."/>
            <person name="Wei C.I."/>
            <person name="Xiao S."/>
        </authorList>
    </citation>
    <scope>NUCLEOTIDE SEQUENCE [LARGE SCALE GENOMIC DNA]</scope>
    <source>
        <strain evidence="1">UMSG3</strain>
    </source>
</reference>
<protein>
    <submittedName>
        <fullName evidence="1">Uncharacterized protein</fullName>
    </submittedName>
</protein>
<organism evidence="1 2">
    <name type="scientific">Golovinomyces cichoracearum</name>
    <dbReference type="NCBI Taxonomy" id="62708"/>
    <lineage>
        <taxon>Eukaryota</taxon>
        <taxon>Fungi</taxon>
        <taxon>Dikarya</taxon>
        <taxon>Ascomycota</taxon>
        <taxon>Pezizomycotina</taxon>
        <taxon>Leotiomycetes</taxon>
        <taxon>Erysiphales</taxon>
        <taxon>Erysiphaceae</taxon>
        <taxon>Golovinomyces</taxon>
    </lineage>
</organism>
<dbReference type="Proteomes" id="UP000283383">
    <property type="component" value="Unassembled WGS sequence"/>
</dbReference>
<accession>A0A420HXU5</accession>